<keyword evidence="2" id="KW-1185">Reference proteome</keyword>
<reference evidence="1 2" key="1">
    <citation type="submission" date="2020-02" db="EMBL/GenBank/DDBJ databases">
        <title>Genome sequences of Thiorhodococcus mannitoliphagus and Thiorhodococcus minor, purple sulfur photosynthetic bacteria in the gammaproteobacterial family, Chromatiaceae.</title>
        <authorList>
            <person name="Aviles F.A."/>
            <person name="Meyer T.E."/>
            <person name="Kyndt J.A."/>
        </authorList>
    </citation>
    <scope>NUCLEOTIDE SEQUENCE [LARGE SCALE GENOMIC DNA]</scope>
    <source>
        <strain evidence="1 2">DSM 11518</strain>
    </source>
</reference>
<dbReference type="EMBL" id="JAAIJQ010000069">
    <property type="protein sequence ID" value="NEV63976.1"/>
    <property type="molecule type" value="Genomic_DNA"/>
</dbReference>
<name>A0A6M0K2J7_9GAMM</name>
<protein>
    <submittedName>
        <fullName evidence="1">Uncharacterized protein</fullName>
    </submittedName>
</protein>
<gene>
    <name evidence="1" type="ORF">G3446_19135</name>
</gene>
<evidence type="ECO:0000313" key="2">
    <source>
        <dbReference type="Proteomes" id="UP000483379"/>
    </source>
</evidence>
<organism evidence="1 2">
    <name type="scientific">Thiorhodococcus minor</name>
    <dbReference type="NCBI Taxonomy" id="57489"/>
    <lineage>
        <taxon>Bacteria</taxon>
        <taxon>Pseudomonadati</taxon>
        <taxon>Pseudomonadota</taxon>
        <taxon>Gammaproteobacteria</taxon>
        <taxon>Chromatiales</taxon>
        <taxon>Chromatiaceae</taxon>
        <taxon>Thiorhodococcus</taxon>
    </lineage>
</organism>
<sequence length="67" mass="6845">MQARVEIAVDGRVARLPSVVSAFIASGEPHTQVGLTRNRSLVADAPAMVSLNGQVTGCRTQALAAAG</sequence>
<dbReference type="AlphaFoldDB" id="A0A6M0K2J7"/>
<evidence type="ECO:0000313" key="1">
    <source>
        <dbReference type="EMBL" id="NEV63976.1"/>
    </source>
</evidence>
<proteinExistence type="predicted"/>
<accession>A0A6M0K2J7</accession>
<dbReference type="RefSeq" id="WP_164454439.1">
    <property type="nucleotide sequence ID" value="NZ_JAAIJQ010000069.1"/>
</dbReference>
<dbReference type="Proteomes" id="UP000483379">
    <property type="component" value="Unassembled WGS sequence"/>
</dbReference>
<comment type="caution">
    <text evidence="1">The sequence shown here is derived from an EMBL/GenBank/DDBJ whole genome shotgun (WGS) entry which is preliminary data.</text>
</comment>